<sequence length="64" mass="7770">MEKSSKNRDFQTPRLLERRFFYGIFKNIFAGFYNILRGKNGGFQHVVCFMLIRWKMASKWEKCV</sequence>
<dbReference type="HOGENOM" id="CLU_2859652_0_0_9"/>
<name>C0CXL2_9FIRM</name>
<accession>C0CXL2</accession>
<gene>
    <name evidence="1" type="ORF">CLOSTASPAR_01736</name>
</gene>
<proteinExistence type="predicted"/>
<evidence type="ECO:0000313" key="1">
    <source>
        <dbReference type="EMBL" id="EEG56171.1"/>
    </source>
</evidence>
<dbReference type="EMBL" id="ACCJ01000088">
    <property type="protein sequence ID" value="EEG56171.1"/>
    <property type="molecule type" value="Genomic_DNA"/>
</dbReference>
<protein>
    <submittedName>
        <fullName evidence="1">Uncharacterized protein</fullName>
    </submittedName>
</protein>
<evidence type="ECO:0000313" key="2">
    <source>
        <dbReference type="Proteomes" id="UP000004756"/>
    </source>
</evidence>
<organism evidence="1 2">
    <name type="scientific">[Clostridium] asparagiforme DSM 15981</name>
    <dbReference type="NCBI Taxonomy" id="518636"/>
    <lineage>
        <taxon>Bacteria</taxon>
        <taxon>Bacillati</taxon>
        <taxon>Bacillota</taxon>
        <taxon>Clostridia</taxon>
        <taxon>Lachnospirales</taxon>
        <taxon>Lachnospiraceae</taxon>
        <taxon>Enterocloster</taxon>
    </lineage>
</organism>
<dbReference type="AlphaFoldDB" id="C0CXL2"/>
<dbReference type="Proteomes" id="UP000004756">
    <property type="component" value="Unassembled WGS sequence"/>
</dbReference>
<reference evidence="1 2" key="1">
    <citation type="submission" date="2009-02" db="EMBL/GenBank/DDBJ databases">
        <title>Draft genome sequence of Clostridium asparagiforme (DSM 15981).</title>
        <authorList>
            <person name="Sudarsanam P."/>
            <person name="Ley R."/>
            <person name="Guruge J."/>
            <person name="Turnbaugh P.J."/>
            <person name="Mahowald M."/>
            <person name="Liep D."/>
            <person name="Gordon J."/>
        </authorList>
    </citation>
    <scope>NUCLEOTIDE SEQUENCE [LARGE SCALE GENOMIC DNA]</scope>
    <source>
        <strain evidence="1 2">DSM 15981</strain>
    </source>
</reference>
<comment type="caution">
    <text evidence="1">The sequence shown here is derived from an EMBL/GenBank/DDBJ whole genome shotgun (WGS) entry which is preliminary data.</text>
</comment>
<keyword evidence="2" id="KW-1185">Reference proteome</keyword>